<dbReference type="Proteomes" id="UP001055439">
    <property type="component" value="Chromosome 4"/>
</dbReference>
<evidence type="ECO:0000313" key="2">
    <source>
        <dbReference type="Proteomes" id="UP001055439"/>
    </source>
</evidence>
<accession>A0A9E7FG75</accession>
<name>A0A9E7FG75_9LILI</name>
<dbReference type="EMBL" id="CP097506">
    <property type="protein sequence ID" value="URD96055.1"/>
    <property type="molecule type" value="Genomic_DNA"/>
</dbReference>
<sequence length="46" mass="5129">MYPQLNRGRIVNLGSNMKSGVSEQYWMSQNGVKTSNQINCAAQRPA</sequence>
<dbReference type="AlphaFoldDB" id="A0A9E7FG75"/>
<organism evidence="1 2">
    <name type="scientific">Musa troglodytarum</name>
    <name type="common">fe'i banana</name>
    <dbReference type="NCBI Taxonomy" id="320322"/>
    <lineage>
        <taxon>Eukaryota</taxon>
        <taxon>Viridiplantae</taxon>
        <taxon>Streptophyta</taxon>
        <taxon>Embryophyta</taxon>
        <taxon>Tracheophyta</taxon>
        <taxon>Spermatophyta</taxon>
        <taxon>Magnoliopsida</taxon>
        <taxon>Liliopsida</taxon>
        <taxon>Zingiberales</taxon>
        <taxon>Musaceae</taxon>
        <taxon>Musa</taxon>
    </lineage>
</organism>
<feature type="non-terminal residue" evidence="1">
    <location>
        <position position="46"/>
    </location>
</feature>
<evidence type="ECO:0000313" key="1">
    <source>
        <dbReference type="EMBL" id="URD96055.1"/>
    </source>
</evidence>
<gene>
    <name evidence="1" type="ORF">MUK42_37666</name>
</gene>
<reference evidence="1" key="1">
    <citation type="submission" date="2022-05" db="EMBL/GenBank/DDBJ databases">
        <title>The Musa troglodytarum L. genome provides insights into the mechanism of non-climacteric behaviour and enrichment of carotenoids.</title>
        <authorList>
            <person name="Wang J."/>
        </authorList>
    </citation>
    <scope>NUCLEOTIDE SEQUENCE</scope>
    <source>
        <tissue evidence="1">Leaf</tissue>
    </source>
</reference>
<keyword evidence="2" id="KW-1185">Reference proteome</keyword>
<dbReference type="OrthoDB" id="10425091at2759"/>
<protein>
    <submittedName>
        <fullName evidence="1">Uncharacterized protein</fullName>
    </submittedName>
</protein>
<proteinExistence type="predicted"/>